<dbReference type="EMBL" id="BOOW01000020">
    <property type="protein sequence ID" value="GII93113.1"/>
    <property type="molecule type" value="Genomic_DNA"/>
</dbReference>
<name>A0A919RGC2_9ACTN</name>
<accession>A0A919RGC2</accession>
<gene>
    <name evidence="1" type="ORF">Ssi02_33440</name>
</gene>
<comment type="caution">
    <text evidence="1">The sequence shown here is derived from an EMBL/GenBank/DDBJ whole genome shotgun (WGS) entry which is preliminary data.</text>
</comment>
<dbReference type="AlphaFoldDB" id="A0A919RGC2"/>
<proteinExistence type="predicted"/>
<sequence length="64" mass="7119">MVVTRQNGQHSRVAEPLKHLGGRGWHLWGSHLASSFVRSAGTTIQAISQFAPRFSQFWELGLST</sequence>
<reference evidence="1" key="1">
    <citation type="submission" date="2021-01" db="EMBL/GenBank/DDBJ databases">
        <title>Whole genome shotgun sequence of Sinosporangium siamense NBRC 109515.</title>
        <authorList>
            <person name="Komaki H."/>
            <person name="Tamura T."/>
        </authorList>
    </citation>
    <scope>NUCLEOTIDE SEQUENCE</scope>
    <source>
        <strain evidence="1">NBRC 109515</strain>
    </source>
</reference>
<keyword evidence="2" id="KW-1185">Reference proteome</keyword>
<dbReference type="Proteomes" id="UP000606172">
    <property type="component" value="Unassembled WGS sequence"/>
</dbReference>
<protein>
    <submittedName>
        <fullName evidence="1">Uncharacterized protein</fullName>
    </submittedName>
</protein>
<evidence type="ECO:0000313" key="2">
    <source>
        <dbReference type="Proteomes" id="UP000606172"/>
    </source>
</evidence>
<organism evidence="1 2">
    <name type="scientific">Sinosporangium siamense</name>
    <dbReference type="NCBI Taxonomy" id="1367973"/>
    <lineage>
        <taxon>Bacteria</taxon>
        <taxon>Bacillati</taxon>
        <taxon>Actinomycetota</taxon>
        <taxon>Actinomycetes</taxon>
        <taxon>Streptosporangiales</taxon>
        <taxon>Streptosporangiaceae</taxon>
        <taxon>Sinosporangium</taxon>
    </lineage>
</organism>
<evidence type="ECO:0000313" key="1">
    <source>
        <dbReference type="EMBL" id="GII93113.1"/>
    </source>
</evidence>